<proteinExistence type="predicted"/>
<evidence type="ECO:0000259" key="1">
    <source>
        <dbReference type="Pfam" id="PF14339"/>
    </source>
</evidence>
<sequence length="488" mass="50699">MKIILLFALLLLAAPGFAQTIYGLGIITGSNFRGAALNSQGLITINPTTGASNNLAPTAISGITAGQVLVGMDFRPANNVLYALGYNGSATGNNAQLYTLSTTTNAVTRVGNSIRLELGASTHRIGVDFNPLADYLRVTSTNGANYRLAPATGALLATDGTLAYGGTDLGAPQVSAVAYSNSYAGSRATAAYALDYRNGLLSVLSPADGGALTNPKTMSVVILSGPSTGTYGIGQPDAMGLDIYVNPTSRENIGYLTEVTALREGARASNLYRLNLTTGVATLLGNTVPGRSFYNFEIRDVAVALPTVVPLPVELLHFRAVAAPGKVTLDWATATEHNSAYYRVERSLDGIVFNAIGPQVPAAGNSFARHDYSLVDKALPGGATMLYYRLHQVDRDGSFSYSPVQAVVPVYETLVMRVFPNPAKVGAGAVLVGAPSGEKVLVMDALGRAVATGVADATGAANLTLPTGMARGMYLVRAGTKAVRLQVD</sequence>
<evidence type="ECO:0000313" key="3">
    <source>
        <dbReference type="Proteomes" id="UP000199029"/>
    </source>
</evidence>
<dbReference type="AlphaFoldDB" id="A0A1I6B5S6"/>
<evidence type="ECO:0000313" key="2">
    <source>
        <dbReference type="EMBL" id="SFQ76292.1"/>
    </source>
</evidence>
<reference evidence="3" key="1">
    <citation type="submission" date="2016-10" db="EMBL/GenBank/DDBJ databases">
        <authorList>
            <person name="Varghese N."/>
            <person name="Submissions S."/>
        </authorList>
    </citation>
    <scope>NUCLEOTIDE SEQUENCE [LARGE SCALE GENOMIC DNA]</scope>
    <source>
        <strain evidence="3">OR362-8,ATCC BAA-1266,JCM 13504</strain>
    </source>
</reference>
<gene>
    <name evidence="2" type="ORF">SAMN04515668_4196</name>
</gene>
<keyword evidence="3" id="KW-1185">Reference proteome</keyword>
<dbReference type="RefSeq" id="WP_177204834.1">
    <property type="nucleotide sequence ID" value="NZ_FOXS01000007.1"/>
</dbReference>
<dbReference type="InterPro" id="IPR013783">
    <property type="entry name" value="Ig-like_fold"/>
</dbReference>
<accession>A0A1I6B5S6</accession>
<name>A0A1I6B5S6_HYMAR</name>
<organism evidence="2 3">
    <name type="scientific">Hymenobacter arizonensis</name>
    <name type="common">Siccationidurans arizonensis</name>
    <dbReference type="NCBI Taxonomy" id="1227077"/>
    <lineage>
        <taxon>Bacteria</taxon>
        <taxon>Pseudomonadati</taxon>
        <taxon>Bacteroidota</taxon>
        <taxon>Cytophagia</taxon>
        <taxon>Cytophagales</taxon>
        <taxon>Hymenobacteraceae</taxon>
        <taxon>Hymenobacter</taxon>
    </lineage>
</organism>
<dbReference type="STRING" id="1227077.SAMN04515668_4196"/>
<dbReference type="Pfam" id="PF14339">
    <property type="entry name" value="DUF4394"/>
    <property type="match status" value="1"/>
</dbReference>
<dbReference type="EMBL" id="FOXS01000007">
    <property type="protein sequence ID" value="SFQ76292.1"/>
    <property type="molecule type" value="Genomic_DNA"/>
</dbReference>
<dbReference type="Gene3D" id="2.60.40.10">
    <property type="entry name" value="Immunoglobulins"/>
    <property type="match status" value="1"/>
</dbReference>
<feature type="domain" description="DUF4394" evidence="1">
    <location>
        <begin position="54"/>
        <end position="288"/>
    </location>
</feature>
<dbReference type="Proteomes" id="UP000199029">
    <property type="component" value="Unassembled WGS sequence"/>
</dbReference>
<protein>
    <submittedName>
        <fullName evidence="2">Por secretion system C-terminal sorting domain-containing protein</fullName>
    </submittedName>
</protein>
<dbReference type="InterPro" id="IPR025507">
    <property type="entry name" value="DUF4394"/>
</dbReference>